<feature type="transmembrane region" description="Helical" evidence="1">
    <location>
        <begin position="172"/>
        <end position="191"/>
    </location>
</feature>
<keyword evidence="3" id="KW-1185">Reference proteome</keyword>
<dbReference type="STRING" id="553207.HMPREF0299_6555"/>
<name>E0DFB1_9CORY</name>
<comment type="caution">
    <text evidence="2">The sequence shown here is derived from an EMBL/GenBank/DDBJ whole genome shotgun (WGS) entry which is preliminary data.</text>
</comment>
<evidence type="ECO:0000313" key="3">
    <source>
        <dbReference type="Proteomes" id="UP000004218"/>
    </source>
</evidence>
<evidence type="ECO:0000256" key="1">
    <source>
        <dbReference type="SAM" id="Phobius"/>
    </source>
</evidence>
<feature type="transmembrane region" description="Helical" evidence="1">
    <location>
        <begin position="122"/>
        <end position="140"/>
    </location>
</feature>
<gene>
    <name evidence="2" type="ORF">HMPREF0299_6555</name>
</gene>
<keyword evidence="1" id="KW-0812">Transmembrane</keyword>
<proteinExistence type="predicted"/>
<accession>E0DFB1</accession>
<evidence type="ECO:0000313" key="2">
    <source>
        <dbReference type="EMBL" id="EFM48805.1"/>
    </source>
</evidence>
<dbReference type="Proteomes" id="UP000004218">
    <property type="component" value="Unassembled WGS sequence"/>
</dbReference>
<dbReference type="AlphaFoldDB" id="E0DFB1"/>
<organism evidence="2 3">
    <name type="scientific">Corynebacterium matruchotii ATCC 14266</name>
    <dbReference type="NCBI Taxonomy" id="553207"/>
    <lineage>
        <taxon>Bacteria</taxon>
        <taxon>Bacillati</taxon>
        <taxon>Actinomycetota</taxon>
        <taxon>Actinomycetes</taxon>
        <taxon>Mycobacteriales</taxon>
        <taxon>Corynebacteriaceae</taxon>
        <taxon>Corynebacterium</taxon>
    </lineage>
</organism>
<protein>
    <submittedName>
        <fullName evidence="2">Uncharacterized protein</fullName>
    </submittedName>
</protein>
<sequence length="206" mass="23179">MTNHPINPKILGVKSLSMRTMRPRHIGGLLVLFLLGMTAMRLAASYVSLVSGGAEILDLNFGNEATYIHNTLFALGGSGRDAYLHVYLLIDACYAVIYAVFYACTMAFFLRRIAPERWEWKRVRWVILLPMVAAACDWWENISFARMILQFPTPASQLLVTSATIATMTKFILVYLSLLLVLGLAAGWIVLRLRARRRQQLKTPTG</sequence>
<feature type="transmembrane region" description="Helical" evidence="1">
    <location>
        <begin position="86"/>
        <end position="110"/>
    </location>
</feature>
<dbReference type="EMBL" id="ACSH02000005">
    <property type="protein sequence ID" value="EFM48805.1"/>
    <property type="molecule type" value="Genomic_DNA"/>
</dbReference>
<keyword evidence="1" id="KW-0472">Membrane</keyword>
<reference evidence="2" key="1">
    <citation type="submission" date="2010-08" db="EMBL/GenBank/DDBJ databases">
        <authorList>
            <person name="Harkins D.M."/>
            <person name="Madupu R."/>
            <person name="Durkin A.S."/>
            <person name="Torralba M."/>
            <person name="Methe B."/>
            <person name="Sutton G.G."/>
            <person name="Nelson K.E."/>
        </authorList>
    </citation>
    <scope>NUCLEOTIDE SEQUENCE [LARGE SCALE GENOMIC DNA]</scope>
    <source>
        <strain evidence="2">ATCC 14266</strain>
    </source>
</reference>
<keyword evidence="1" id="KW-1133">Transmembrane helix</keyword>